<evidence type="ECO:0000313" key="3">
    <source>
        <dbReference type="Proteomes" id="UP000676565"/>
    </source>
</evidence>
<evidence type="ECO:0000313" key="2">
    <source>
        <dbReference type="EMBL" id="MBP3958877.1"/>
    </source>
</evidence>
<organism evidence="2 3">
    <name type="scientific">Gemmata palustris</name>
    <dbReference type="NCBI Taxonomy" id="2822762"/>
    <lineage>
        <taxon>Bacteria</taxon>
        <taxon>Pseudomonadati</taxon>
        <taxon>Planctomycetota</taxon>
        <taxon>Planctomycetia</taxon>
        <taxon>Gemmatales</taxon>
        <taxon>Gemmataceae</taxon>
        <taxon>Gemmata</taxon>
    </lineage>
</organism>
<dbReference type="Proteomes" id="UP000676565">
    <property type="component" value="Unassembled WGS sequence"/>
</dbReference>
<comment type="caution">
    <text evidence="2">The sequence shown here is derived from an EMBL/GenBank/DDBJ whole genome shotgun (WGS) entry which is preliminary data.</text>
</comment>
<feature type="compositionally biased region" description="Polar residues" evidence="1">
    <location>
        <begin position="75"/>
        <end position="84"/>
    </location>
</feature>
<reference evidence="2 3" key="1">
    <citation type="submission" date="2021-04" db="EMBL/GenBank/DDBJ databases">
        <authorList>
            <person name="Ivanova A."/>
        </authorList>
    </citation>
    <scope>NUCLEOTIDE SEQUENCE [LARGE SCALE GENOMIC DNA]</scope>
    <source>
        <strain evidence="2 3">G18</strain>
    </source>
</reference>
<accession>A0ABS5BYR2</accession>
<dbReference type="EMBL" id="JAGKQQ010000001">
    <property type="protein sequence ID" value="MBP3958877.1"/>
    <property type="molecule type" value="Genomic_DNA"/>
</dbReference>
<keyword evidence="3" id="KW-1185">Reference proteome</keyword>
<gene>
    <name evidence="2" type="ORF">J8F10_26825</name>
</gene>
<proteinExistence type="predicted"/>
<name>A0ABS5BYR2_9BACT</name>
<protein>
    <submittedName>
        <fullName evidence="2">Uncharacterized protein</fullName>
    </submittedName>
</protein>
<feature type="region of interest" description="Disordered" evidence="1">
    <location>
        <begin position="60"/>
        <end position="124"/>
    </location>
</feature>
<sequence length="124" mass="12621">MRMVVAISAVSAVLGYAIVHFAFFANPAPHANPAESAAQAPAEPVVLANVVEVTDTDALLDPAPSSVTGVPFDTTEPNEFTVPTSAKPIPPAANEDGDEPDTAEIAPMPRAVGARPALGAHRSA</sequence>
<dbReference type="RefSeq" id="WP_210659256.1">
    <property type="nucleotide sequence ID" value="NZ_JAGKQQ010000001.1"/>
</dbReference>
<evidence type="ECO:0000256" key="1">
    <source>
        <dbReference type="SAM" id="MobiDB-lite"/>
    </source>
</evidence>